<dbReference type="GO" id="GO:0005634">
    <property type="term" value="C:nucleus"/>
    <property type="evidence" value="ECO:0007669"/>
    <property type="project" value="TreeGrafter"/>
</dbReference>
<name>A0A6A6VRT3_9PLEO</name>
<gene>
    <name evidence="3" type="ORF">M011DRAFT_435805</name>
</gene>
<dbReference type="InterPro" id="IPR029058">
    <property type="entry name" value="AB_hydrolase_fold"/>
</dbReference>
<dbReference type="InterPro" id="IPR050593">
    <property type="entry name" value="LovG"/>
</dbReference>
<dbReference type="SUPFAM" id="SSF53474">
    <property type="entry name" value="alpha/beta-Hydrolases"/>
    <property type="match status" value="1"/>
</dbReference>
<evidence type="ECO:0000259" key="2">
    <source>
        <dbReference type="Pfam" id="PF03959"/>
    </source>
</evidence>
<dbReference type="AlphaFoldDB" id="A0A6A6VRT3"/>
<dbReference type="Pfam" id="PF03959">
    <property type="entry name" value="FSH1"/>
    <property type="match status" value="1"/>
</dbReference>
<dbReference type="Proteomes" id="UP000799440">
    <property type="component" value="Unassembled WGS sequence"/>
</dbReference>
<dbReference type="GO" id="GO:0019748">
    <property type="term" value="P:secondary metabolic process"/>
    <property type="evidence" value="ECO:0007669"/>
    <property type="project" value="TreeGrafter"/>
</dbReference>
<evidence type="ECO:0000256" key="1">
    <source>
        <dbReference type="ARBA" id="ARBA00022801"/>
    </source>
</evidence>
<evidence type="ECO:0000313" key="4">
    <source>
        <dbReference type="Proteomes" id="UP000799440"/>
    </source>
</evidence>
<proteinExistence type="predicted"/>
<dbReference type="PANTHER" id="PTHR48070:SF6">
    <property type="entry name" value="ESTERASE OVCA2"/>
    <property type="match status" value="1"/>
</dbReference>
<keyword evidence="1" id="KW-0378">Hydrolase</keyword>
<dbReference type="OrthoDB" id="2094269at2759"/>
<organism evidence="3 4">
    <name type="scientific">Sporormia fimetaria CBS 119925</name>
    <dbReference type="NCBI Taxonomy" id="1340428"/>
    <lineage>
        <taxon>Eukaryota</taxon>
        <taxon>Fungi</taxon>
        <taxon>Dikarya</taxon>
        <taxon>Ascomycota</taxon>
        <taxon>Pezizomycotina</taxon>
        <taxon>Dothideomycetes</taxon>
        <taxon>Pleosporomycetidae</taxon>
        <taxon>Pleosporales</taxon>
        <taxon>Sporormiaceae</taxon>
        <taxon>Sporormia</taxon>
    </lineage>
</organism>
<dbReference type="GO" id="GO:0016787">
    <property type="term" value="F:hydrolase activity"/>
    <property type="evidence" value="ECO:0007669"/>
    <property type="project" value="UniProtKB-KW"/>
</dbReference>
<evidence type="ECO:0000313" key="3">
    <source>
        <dbReference type="EMBL" id="KAF2752290.1"/>
    </source>
</evidence>
<reference evidence="3" key="1">
    <citation type="journal article" date="2020" name="Stud. Mycol.">
        <title>101 Dothideomycetes genomes: a test case for predicting lifestyles and emergence of pathogens.</title>
        <authorList>
            <person name="Haridas S."/>
            <person name="Albert R."/>
            <person name="Binder M."/>
            <person name="Bloem J."/>
            <person name="Labutti K."/>
            <person name="Salamov A."/>
            <person name="Andreopoulos B."/>
            <person name="Baker S."/>
            <person name="Barry K."/>
            <person name="Bills G."/>
            <person name="Bluhm B."/>
            <person name="Cannon C."/>
            <person name="Castanera R."/>
            <person name="Culley D."/>
            <person name="Daum C."/>
            <person name="Ezra D."/>
            <person name="Gonzalez J."/>
            <person name="Henrissat B."/>
            <person name="Kuo A."/>
            <person name="Liang C."/>
            <person name="Lipzen A."/>
            <person name="Lutzoni F."/>
            <person name="Magnuson J."/>
            <person name="Mondo S."/>
            <person name="Nolan M."/>
            <person name="Ohm R."/>
            <person name="Pangilinan J."/>
            <person name="Park H.-J."/>
            <person name="Ramirez L."/>
            <person name="Alfaro M."/>
            <person name="Sun H."/>
            <person name="Tritt A."/>
            <person name="Yoshinaga Y."/>
            <person name="Zwiers L.-H."/>
            <person name="Turgeon B."/>
            <person name="Goodwin S."/>
            <person name="Spatafora J."/>
            <person name="Crous P."/>
            <person name="Grigoriev I."/>
        </authorList>
    </citation>
    <scope>NUCLEOTIDE SEQUENCE</scope>
    <source>
        <strain evidence="3">CBS 119925</strain>
    </source>
</reference>
<sequence length="288" mass="31913">MGSLIPLPSYHVNVLMIHGYTQSGPLFRAKTKVLESRLKKSFPAGITLHYVTAPIRLSPADIPFATPTNNTNGDAEEEPDTWAWWRRKDNGVPYEYEGLDKGLAHLADVLRTRGPFDGVIGFSQGGAMAAMLASLLEPGRREAFEAAQKDGGIQFPESFPVDLASGETMIHPPLKFAVSYSGFAPVDNLLYKAFYEPKIKTPILHFLGTLDTVVDEPRSLALVNACATTEGRVVYHPGGHFVNCQKIYVGALIGFMREMLYEEDTTEEENYEDLDFPSDLRTEDVPAW</sequence>
<dbReference type="PANTHER" id="PTHR48070">
    <property type="entry name" value="ESTERASE OVCA2"/>
    <property type="match status" value="1"/>
</dbReference>
<keyword evidence="4" id="KW-1185">Reference proteome</keyword>
<accession>A0A6A6VRT3</accession>
<dbReference type="InterPro" id="IPR005645">
    <property type="entry name" value="FSH-like_dom"/>
</dbReference>
<feature type="domain" description="Serine hydrolase" evidence="2">
    <location>
        <begin position="12"/>
        <end position="246"/>
    </location>
</feature>
<dbReference type="GO" id="GO:0005737">
    <property type="term" value="C:cytoplasm"/>
    <property type="evidence" value="ECO:0007669"/>
    <property type="project" value="TreeGrafter"/>
</dbReference>
<dbReference type="EMBL" id="MU006561">
    <property type="protein sequence ID" value="KAF2752290.1"/>
    <property type="molecule type" value="Genomic_DNA"/>
</dbReference>
<dbReference type="Gene3D" id="3.40.50.1820">
    <property type="entry name" value="alpha/beta hydrolase"/>
    <property type="match status" value="1"/>
</dbReference>
<protein>
    <submittedName>
        <fullName evidence="3">FSH1-domain-containing protein</fullName>
    </submittedName>
</protein>